<dbReference type="InterPro" id="IPR000980">
    <property type="entry name" value="SH2"/>
</dbReference>
<evidence type="ECO:0000256" key="1">
    <source>
        <dbReference type="ARBA" id="ARBA00022999"/>
    </source>
</evidence>
<keyword evidence="2" id="KW-0040">ANK repeat</keyword>
<evidence type="ECO:0000313" key="5">
    <source>
        <dbReference type="EMBL" id="JAI63694.1"/>
    </source>
</evidence>
<evidence type="ECO:0000259" key="4">
    <source>
        <dbReference type="PROSITE" id="PS50001"/>
    </source>
</evidence>
<dbReference type="GO" id="GO:0016477">
    <property type="term" value="P:cell migration"/>
    <property type="evidence" value="ECO:0007669"/>
    <property type="project" value="TreeGrafter"/>
</dbReference>
<reference evidence="5" key="1">
    <citation type="submission" date="2015-09" db="EMBL/GenBank/DDBJ databases">
        <title>Scylla olivacea transcriptome.</title>
        <authorList>
            <person name="Ikhwanuddin M."/>
        </authorList>
    </citation>
    <scope>NUCLEOTIDE SEQUENCE</scope>
</reference>
<dbReference type="PROSITE" id="PS50297">
    <property type="entry name" value="ANK_REP_REGION"/>
    <property type="match status" value="1"/>
</dbReference>
<dbReference type="GO" id="GO:0035591">
    <property type="term" value="F:signaling adaptor activity"/>
    <property type="evidence" value="ECO:0007669"/>
    <property type="project" value="TreeGrafter"/>
</dbReference>
<feature type="repeat" description="ANK" evidence="2">
    <location>
        <begin position="158"/>
        <end position="190"/>
    </location>
</feature>
<dbReference type="SMART" id="SM00252">
    <property type="entry name" value="SH2"/>
    <property type="match status" value="1"/>
</dbReference>
<dbReference type="PROSITE" id="PS50088">
    <property type="entry name" value="ANK_REPEAT"/>
    <property type="match status" value="1"/>
</dbReference>
<feature type="domain" description="SH2" evidence="4">
    <location>
        <begin position="15"/>
        <end position="111"/>
    </location>
</feature>
<dbReference type="GO" id="GO:0005737">
    <property type="term" value="C:cytoplasm"/>
    <property type="evidence" value="ECO:0007669"/>
    <property type="project" value="TreeGrafter"/>
</dbReference>
<dbReference type="InterPro" id="IPR036860">
    <property type="entry name" value="SH2_dom_sf"/>
</dbReference>
<dbReference type="Pfam" id="PF00017">
    <property type="entry name" value="SH2"/>
    <property type="match status" value="1"/>
</dbReference>
<name>A0A0P4WI54_SCYOL</name>
<sequence length="240" mass="26721">MASSTSRSDIDEDRFYFGKITSNEADEILMKEGGEEGTFLIRESCSSPGNFVLSFISDGQPIHILIQKYKGDGFSLVVLNEARLFSGLDSLVAYYSQHPVGPSTTTLCHPCPGNPFPADVCLHGSSNLLHRSTSQGNIIVVSELLKAGYKKIDVRNNTGQTALHIAAMKGYQEVAEMLLQHEANVEVRDEEGVTPLHDLYLCMKQLRMTVWIVSRHCWPWVLPPIHAMHFAKHQQVLPRG</sequence>
<accession>A0A0P4WI54</accession>
<protein>
    <recommendedName>
        <fullName evidence="4">SH2 domain-containing protein</fullName>
    </recommendedName>
</protein>
<dbReference type="PROSITE" id="PS50001">
    <property type="entry name" value="SH2"/>
    <property type="match status" value="1"/>
</dbReference>
<dbReference type="PANTHER" id="PTHR19969">
    <property type="entry name" value="SH2-SH3 ADAPTOR PROTEIN-RELATED"/>
    <property type="match status" value="1"/>
</dbReference>
<evidence type="ECO:0000256" key="2">
    <source>
        <dbReference type="PROSITE-ProRule" id="PRU00023"/>
    </source>
</evidence>
<dbReference type="InterPro" id="IPR036770">
    <property type="entry name" value="Ankyrin_rpt-contain_sf"/>
</dbReference>
<dbReference type="Pfam" id="PF12796">
    <property type="entry name" value="Ank_2"/>
    <property type="match status" value="1"/>
</dbReference>
<dbReference type="SUPFAM" id="SSF55550">
    <property type="entry name" value="SH2 domain"/>
    <property type="match status" value="1"/>
</dbReference>
<dbReference type="Gene3D" id="3.30.505.10">
    <property type="entry name" value="SH2 domain"/>
    <property type="match status" value="1"/>
</dbReference>
<organism evidence="5">
    <name type="scientific">Scylla olivacea</name>
    <name type="common">Orange mud crab</name>
    <name type="synonym">Cancer olivacea</name>
    <dbReference type="NCBI Taxonomy" id="85551"/>
    <lineage>
        <taxon>Eukaryota</taxon>
        <taxon>Metazoa</taxon>
        <taxon>Ecdysozoa</taxon>
        <taxon>Arthropoda</taxon>
        <taxon>Crustacea</taxon>
        <taxon>Multicrustacea</taxon>
        <taxon>Malacostraca</taxon>
        <taxon>Eumalacostraca</taxon>
        <taxon>Eucarida</taxon>
        <taxon>Decapoda</taxon>
        <taxon>Pleocyemata</taxon>
        <taxon>Brachyura</taxon>
        <taxon>Eubrachyura</taxon>
        <taxon>Portunoidea</taxon>
        <taxon>Portunidae</taxon>
        <taxon>Portuninae</taxon>
        <taxon>Scylla</taxon>
    </lineage>
</organism>
<dbReference type="EMBL" id="GDRN01071420">
    <property type="protein sequence ID" value="JAI63694.1"/>
    <property type="molecule type" value="Transcribed_RNA"/>
</dbReference>
<dbReference type="GO" id="GO:0030971">
    <property type="term" value="F:receptor tyrosine kinase binding"/>
    <property type="evidence" value="ECO:0007669"/>
    <property type="project" value="TreeGrafter"/>
</dbReference>
<dbReference type="PANTHER" id="PTHR19969:SF5">
    <property type="entry name" value="CRK-LIKE PROTEIN"/>
    <property type="match status" value="1"/>
</dbReference>
<proteinExistence type="predicted"/>
<dbReference type="PRINTS" id="PR00401">
    <property type="entry name" value="SH2DOMAIN"/>
</dbReference>
<dbReference type="Gene3D" id="1.25.40.20">
    <property type="entry name" value="Ankyrin repeat-containing domain"/>
    <property type="match status" value="1"/>
</dbReference>
<dbReference type="InterPro" id="IPR002110">
    <property type="entry name" value="Ankyrin_rpt"/>
</dbReference>
<dbReference type="SUPFAM" id="SSF48403">
    <property type="entry name" value="Ankyrin repeat"/>
    <property type="match status" value="1"/>
</dbReference>
<evidence type="ECO:0000256" key="3">
    <source>
        <dbReference type="PROSITE-ProRule" id="PRU00191"/>
    </source>
</evidence>
<dbReference type="GO" id="GO:0007167">
    <property type="term" value="P:enzyme-linked receptor protein signaling pathway"/>
    <property type="evidence" value="ECO:0007669"/>
    <property type="project" value="TreeGrafter"/>
</dbReference>
<dbReference type="InterPro" id="IPR051184">
    <property type="entry name" value="Tyrosine-phos_adapter"/>
</dbReference>
<dbReference type="AlphaFoldDB" id="A0A0P4WI54"/>
<dbReference type="SMART" id="SM00248">
    <property type="entry name" value="ANK"/>
    <property type="match status" value="2"/>
</dbReference>
<keyword evidence="1 3" id="KW-0727">SH2 domain</keyword>